<keyword evidence="1" id="KW-0812">Transmembrane</keyword>
<name>A0A2W4QR09_9GAMM</name>
<dbReference type="EMBL" id="QJPH01000438">
    <property type="protein sequence ID" value="PZN74033.1"/>
    <property type="molecule type" value="Genomic_DNA"/>
</dbReference>
<protein>
    <recommendedName>
        <fullName evidence="5">PEP-CTERM sorting domain-containing protein</fullName>
    </recommendedName>
</protein>
<proteinExistence type="predicted"/>
<reference evidence="3 4" key="1">
    <citation type="journal article" date="2018" name="Aquat. Microb. Ecol.">
        <title>Gammaproteobacterial methanotrophs dominate.</title>
        <authorList>
            <person name="Rissanen A.J."/>
            <person name="Saarenheimo J."/>
            <person name="Tiirola M."/>
            <person name="Peura S."/>
            <person name="Aalto S.L."/>
            <person name="Karvinen A."/>
            <person name="Nykanen H."/>
        </authorList>
    </citation>
    <scope>NUCLEOTIDE SEQUENCE [LARGE SCALE GENOMIC DNA]</scope>
    <source>
        <strain evidence="3">AMbin10</strain>
    </source>
</reference>
<evidence type="ECO:0000256" key="2">
    <source>
        <dbReference type="SAM" id="SignalP"/>
    </source>
</evidence>
<dbReference type="Proteomes" id="UP000249396">
    <property type="component" value="Unassembled WGS sequence"/>
</dbReference>
<comment type="caution">
    <text evidence="3">The sequence shown here is derived from an EMBL/GenBank/DDBJ whole genome shotgun (WGS) entry which is preliminary data.</text>
</comment>
<feature type="transmembrane region" description="Helical" evidence="1">
    <location>
        <begin position="232"/>
        <end position="253"/>
    </location>
</feature>
<sequence>MKTLEKTLMTITSLAVFSIGQAEATTLTSSVNVDNEFIEYLSPNANSLVGATIVQEQITWPYSVYPGWGTTVTNNSATISGQSEYLIIQAINTGGPGAFLGDFSLSDTGYQFANGTQSISTGNPNWGVSTTGTLGAYYGTTTGSLGTFVQATIEAQNGSGIWGSYMGQIPGIKASSSWISDSSDGYYNGGSNTSYFETVINCTSNSSCTTYIPPSTGGSMGSVPIATTPVPAAIWMVGSALAGLIGFGCRKLLV</sequence>
<gene>
    <name evidence="3" type="ORF">DM484_21950</name>
</gene>
<feature type="signal peptide" evidence="2">
    <location>
        <begin position="1"/>
        <end position="24"/>
    </location>
</feature>
<evidence type="ECO:0000313" key="4">
    <source>
        <dbReference type="Proteomes" id="UP000249396"/>
    </source>
</evidence>
<evidence type="ECO:0000256" key="1">
    <source>
        <dbReference type="SAM" id="Phobius"/>
    </source>
</evidence>
<evidence type="ECO:0008006" key="5">
    <source>
        <dbReference type="Google" id="ProtNLM"/>
    </source>
</evidence>
<dbReference type="AlphaFoldDB" id="A0A2W4QR09"/>
<keyword evidence="1" id="KW-0472">Membrane</keyword>
<organism evidence="3 4">
    <name type="scientific">Candidatus Methylumidiphilus alinenensis</name>
    <dbReference type="NCBI Taxonomy" id="2202197"/>
    <lineage>
        <taxon>Bacteria</taxon>
        <taxon>Pseudomonadati</taxon>
        <taxon>Pseudomonadota</taxon>
        <taxon>Gammaproteobacteria</taxon>
        <taxon>Methylococcales</taxon>
        <taxon>Candidatus Methylumidiphilus</taxon>
    </lineage>
</organism>
<keyword evidence="2" id="KW-0732">Signal</keyword>
<evidence type="ECO:0000313" key="3">
    <source>
        <dbReference type="EMBL" id="PZN74033.1"/>
    </source>
</evidence>
<keyword evidence="1" id="KW-1133">Transmembrane helix</keyword>
<accession>A0A2W4QR09</accession>
<feature type="chain" id="PRO_5015910067" description="PEP-CTERM sorting domain-containing protein" evidence="2">
    <location>
        <begin position="25"/>
        <end position="254"/>
    </location>
</feature>